<dbReference type="Proteomes" id="UP000193642">
    <property type="component" value="Unassembled WGS sequence"/>
</dbReference>
<sequence>MKGVAVFAYKITEPVLHGHFVSLSTDDASTTFSLSASEAKHPPESHPCCHSMNEAPVFWDITLLKHSVRDEQETVDDMTQESHIKQQLSYSIKNVQQLEGGDALSLDTEHSDWIVKPHDHSHLSHTYASAETAELQSQHSLSFRTRILKSNQDAVKDVGKYFPRLLSNDTRQLDQDKNDDWIVCIGEMTLELNDTSPDEE</sequence>
<name>A0A1Y2CLT5_9FUNG</name>
<comment type="caution">
    <text evidence="1">The sequence shown here is derived from an EMBL/GenBank/DDBJ whole genome shotgun (WGS) entry which is preliminary data.</text>
</comment>
<dbReference type="OrthoDB" id="2149217at2759"/>
<organism evidence="1 2">
    <name type="scientific">Rhizoclosmatium globosum</name>
    <dbReference type="NCBI Taxonomy" id="329046"/>
    <lineage>
        <taxon>Eukaryota</taxon>
        <taxon>Fungi</taxon>
        <taxon>Fungi incertae sedis</taxon>
        <taxon>Chytridiomycota</taxon>
        <taxon>Chytridiomycota incertae sedis</taxon>
        <taxon>Chytridiomycetes</taxon>
        <taxon>Chytridiales</taxon>
        <taxon>Chytriomycetaceae</taxon>
        <taxon>Rhizoclosmatium</taxon>
    </lineage>
</organism>
<evidence type="ECO:0000313" key="2">
    <source>
        <dbReference type="Proteomes" id="UP000193642"/>
    </source>
</evidence>
<accession>A0A1Y2CLT5</accession>
<keyword evidence="2" id="KW-1185">Reference proteome</keyword>
<protein>
    <submittedName>
        <fullName evidence="1">Uncharacterized protein</fullName>
    </submittedName>
</protein>
<reference evidence="1 2" key="1">
    <citation type="submission" date="2016-07" db="EMBL/GenBank/DDBJ databases">
        <title>Pervasive Adenine N6-methylation of Active Genes in Fungi.</title>
        <authorList>
            <consortium name="DOE Joint Genome Institute"/>
            <person name="Mondo S.J."/>
            <person name="Dannebaum R.O."/>
            <person name="Kuo R.C."/>
            <person name="Labutti K."/>
            <person name="Haridas S."/>
            <person name="Kuo A."/>
            <person name="Salamov A."/>
            <person name="Ahrendt S.R."/>
            <person name="Lipzen A."/>
            <person name="Sullivan W."/>
            <person name="Andreopoulos W.B."/>
            <person name="Clum A."/>
            <person name="Lindquist E."/>
            <person name="Daum C."/>
            <person name="Ramamoorthy G.K."/>
            <person name="Gryganskyi A."/>
            <person name="Culley D."/>
            <person name="Magnuson J.K."/>
            <person name="James T.Y."/>
            <person name="O'Malley M.A."/>
            <person name="Stajich J.E."/>
            <person name="Spatafora J.W."/>
            <person name="Visel A."/>
            <person name="Grigoriev I.V."/>
        </authorList>
    </citation>
    <scope>NUCLEOTIDE SEQUENCE [LARGE SCALE GENOMIC DNA]</scope>
    <source>
        <strain evidence="1 2">JEL800</strain>
    </source>
</reference>
<gene>
    <name evidence="1" type="ORF">BCR33DRAFT_715059</name>
</gene>
<dbReference type="AlphaFoldDB" id="A0A1Y2CLT5"/>
<evidence type="ECO:0000313" key="1">
    <source>
        <dbReference type="EMBL" id="ORY47315.1"/>
    </source>
</evidence>
<dbReference type="EMBL" id="MCGO01000014">
    <property type="protein sequence ID" value="ORY47315.1"/>
    <property type="molecule type" value="Genomic_DNA"/>
</dbReference>
<proteinExistence type="predicted"/>